<dbReference type="AlphaFoldDB" id="S0FAM6"/>
<organism evidence="1 2">
    <name type="scientific">Phocaeicola coprophilus DSM 18228 = JCM 13818</name>
    <dbReference type="NCBI Taxonomy" id="547042"/>
    <lineage>
        <taxon>Bacteria</taxon>
        <taxon>Pseudomonadati</taxon>
        <taxon>Bacteroidota</taxon>
        <taxon>Bacteroidia</taxon>
        <taxon>Bacteroidales</taxon>
        <taxon>Bacteroidaceae</taxon>
        <taxon>Phocaeicola</taxon>
    </lineage>
</organism>
<keyword evidence="2" id="KW-1185">Reference proteome</keyword>
<evidence type="ECO:0000313" key="1">
    <source>
        <dbReference type="EMBL" id="EEF76852.1"/>
    </source>
</evidence>
<dbReference type="OrthoDB" id="1031326at2"/>
<dbReference type="GeneID" id="78403399"/>
<dbReference type="EMBL" id="ACBW01000155">
    <property type="protein sequence ID" value="EEF76852.1"/>
    <property type="molecule type" value="Genomic_DNA"/>
</dbReference>
<protein>
    <submittedName>
        <fullName evidence="1">Uncharacterized protein</fullName>
    </submittedName>
</protein>
<gene>
    <name evidence="1" type="ORF">BACCOPRO_02358</name>
</gene>
<dbReference type="eggNOG" id="ENOG5033UKU">
    <property type="taxonomic scope" value="Bacteria"/>
</dbReference>
<proteinExistence type="predicted"/>
<reference evidence="1 2" key="1">
    <citation type="submission" date="2008-12" db="EMBL/GenBank/DDBJ databases">
        <authorList>
            <person name="Fulton L."/>
            <person name="Clifton S."/>
            <person name="Fulton B."/>
            <person name="Xu J."/>
            <person name="Minx P."/>
            <person name="Pepin K.H."/>
            <person name="Johnson M."/>
            <person name="Bhonagiri V."/>
            <person name="Nash W.E."/>
            <person name="Mardis E.R."/>
            <person name="Wilson R.K."/>
        </authorList>
    </citation>
    <scope>NUCLEOTIDE SEQUENCE [LARGE SCALE GENOMIC DNA]</scope>
    <source>
        <strain evidence="1 2">DSM 18228</strain>
    </source>
</reference>
<accession>S0FAM6</accession>
<name>S0FAM6_9BACT</name>
<evidence type="ECO:0000313" key="2">
    <source>
        <dbReference type="Proteomes" id="UP000014073"/>
    </source>
</evidence>
<dbReference type="HOGENOM" id="CLU_2116068_0_0_10"/>
<dbReference type="RefSeq" id="WP_008143377.1">
    <property type="nucleotide sequence ID" value="NZ_EQ973643.1"/>
</dbReference>
<sequence>MEKYQFAFHSEIIGYTSPHIGEVRKAIHRKVEKEKSAAIKNDIELHMYKVHDGIPVLLNTCYLYDEKGCMEHGSIKGTKDYLLETWRCHTNRHSKGFSSTRIRPCTTSRAFSFV</sequence>
<dbReference type="STRING" id="547042.BACCOPRO_02358"/>
<dbReference type="Proteomes" id="UP000014073">
    <property type="component" value="Unassembled WGS sequence"/>
</dbReference>
<comment type="caution">
    <text evidence="1">The sequence shown here is derived from an EMBL/GenBank/DDBJ whole genome shotgun (WGS) entry which is preliminary data.</text>
</comment>